<proteinExistence type="predicted"/>
<evidence type="ECO:0000313" key="2">
    <source>
        <dbReference type="EMBL" id="RKE94074.1"/>
    </source>
</evidence>
<feature type="coiled-coil region" evidence="1">
    <location>
        <begin position="36"/>
        <end position="102"/>
    </location>
</feature>
<protein>
    <submittedName>
        <fullName evidence="2">Uncharacterized protein</fullName>
    </submittedName>
</protein>
<name>A0A420DIN4_9RHOB</name>
<dbReference type="RefSeq" id="WP_025061890.1">
    <property type="nucleotide sequence ID" value="NZ_RAQK01000002.1"/>
</dbReference>
<keyword evidence="1" id="KW-0175">Coiled coil</keyword>
<comment type="caution">
    <text evidence="2">The sequence shown here is derived from an EMBL/GenBank/DDBJ whole genome shotgun (WGS) entry which is preliminary data.</text>
</comment>
<dbReference type="AlphaFoldDB" id="A0A420DIN4"/>
<accession>A0A420DIN4</accession>
<organism evidence="2 3">
    <name type="scientific">Sulfitobacter guttiformis</name>
    <dbReference type="NCBI Taxonomy" id="74349"/>
    <lineage>
        <taxon>Bacteria</taxon>
        <taxon>Pseudomonadati</taxon>
        <taxon>Pseudomonadota</taxon>
        <taxon>Alphaproteobacteria</taxon>
        <taxon>Rhodobacterales</taxon>
        <taxon>Roseobacteraceae</taxon>
        <taxon>Sulfitobacter</taxon>
    </lineage>
</organism>
<dbReference type="EMBL" id="RAQK01000002">
    <property type="protein sequence ID" value="RKE94074.1"/>
    <property type="molecule type" value="Genomic_DNA"/>
</dbReference>
<dbReference type="STRING" id="1443111.Z949_1321"/>
<evidence type="ECO:0000313" key="3">
    <source>
        <dbReference type="Proteomes" id="UP000284407"/>
    </source>
</evidence>
<sequence length="167" mass="18083">MNDIVELQRRITAAMDQVAFGLEKLGPASTSAPAPDEETLRQLEDERTANAQLQERVLALRTKSETEIATLRATVDASEARMAQLDIELQRVRRANAQLSEVCSSLRDANAEGVGDAHLINKSMMVELEALRAARAADVAEASTILASLQPLLDTALNDDKSAQEDA</sequence>
<reference evidence="2 3" key="1">
    <citation type="submission" date="2018-09" db="EMBL/GenBank/DDBJ databases">
        <title>Genomic Encyclopedia of Archaeal and Bacterial Type Strains, Phase II (KMG-II): from individual species to whole genera.</title>
        <authorList>
            <person name="Goeker M."/>
        </authorList>
    </citation>
    <scope>NUCLEOTIDE SEQUENCE [LARGE SCALE GENOMIC DNA]</scope>
    <source>
        <strain evidence="2 3">DSM 11458</strain>
    </source>
</reference>
<dbReference type="Proteomes" id="UP000284407">
    <property type="component" value="Unassembled WGS sequence"/>
</dbReference>
<keyword evidence="3" id="KW-1185">Reference proteome</keyword>
<gene>
    <name evidence="2" type="ORF">C8N30_3183</name>
</gene>
<evidence type="ECO:0000256" key="1">
    <source>
        <dbReference type="SAM" id="Coils"/>
    </source>
</evidence>
<dbReference type="OrthoDB" id="7871100at2"/>